<name>A0ABT5S4C5_9FLAO</name>
<comment type="caution">
    <text evidence="1">The sequence shown here is derived from an EMBL/GenBank/DDBJ whole genome shotgun (WGS) entry which is preliminary data.</text>
</comment>
<organism evidence="1 3">
    <name type="scientific">Polaribacter ponticola</name>
    <dbReference type="NCBI Taxonomy" id="2978475"/>
    <lineage>
        <taxon>Bacteria</taxon>
        <taxon>Pseudomonadati</taxon>
        <taxon>Bacteroidota</taxon>
        <taxon>Flavobacteriia</taxon>
        <taxon>Flavobacteriales</taxon>
        <taxon>Flavobacteriaceae</taxon>
    </lineage>
</organism>
<sequence length="73" mass="8300">MVKEIKIEVNPNLANGQIGIKCTADKKLTVADAIRVLESLHMQYIERLKTYCQTNKIEETAEMETITINHLTP</sequence>
<accession>A0ABT5S4C5</accession>
<gene>
    <name evidence="1" type="ORF">N5A56_000255</name>
    <name evidence="2" type="ORF">N5A56_004635</name>
</gene>
<protein>
    <submittedName>
        <fullName evidence="1">Uncharacterized protein</fullName>
    </submittedName>
</protein>
<dbReference type="Proteomes" id="UP001151478">
    <property type="component" value="Unassembled WGS sequence"/>
</dbReference>
<dbReference type="RefSeq" id="WP_265726167.1">
    <property type="nucleotide sequence ID" value="NZ_JAOSLC020000001.1"/>
</dbReference>
<evidence type="ECO:0000313" key="1">
    <source>
        <dbReference type="EMBL" id="MDD7912959.1"/>
    </source>
</evidence>
<reference evidence="1" key="1">
    <citation type="submission" date="2022-09" db="EMBL/GenBank/DDBJ databases">
        <authorList>
            <person name="Kristyanto S."/>
            <person name="Jung J."/>
            <person name="Jeon C.O."/>
        </authorList>
    </citation>
    <scope>NUCLEOTIDE SEQUENCE</scope>
    <source>
        <strain evidence="1">MSW5</strain>
    </source>
</reference>
<evidence type="ECO:0000313" key="3">
    <source>
        <dbReference type="Proteomes" id="UP001151478"/>
    </source>
</evidence>
<proteinExistence type="predicted"/>
<evidence type="ECO:0000313" key="2">
    <source>
        <dbReference type="EMBL" id="MDD7913743.1"/>
    </source>
</evidence>
<dbReference type="EMBL" id="JAOSLC020000002">
    <property type="protein sequence ID" value="MDD7913743.1"/>
    <property type="molecule type" value="Genomic_DNA"/>
</dbReference>
<keyword evidence="3" id="KW-1185">Reference proteome</keyword>
<reference evidence="1" key="2">
    <citation type="submission" date="2023-02" db="EMBL/GenBank/DDBJ databases">
        <title>Polaribacter ponticola sp. nov., isolated from seawater.</title>
        <authorList>
            <person name="Baek J.H."/>
            <person name="Kim J.M."/>
            <person name="Choi D.G."/>
            <person name="Jeon C.O."/>
        </authorList>
    </citation>
    <scope>NUCLEOTIDE SEQUENCE</scope>
    <source>
        <strain evidence="1">MSW5</strain>
    </source>
</reference>
<dbReference type="EMBL" id="JAOSLC020000001">
    <property type="protein sequence ID" value="MDD7912959.1"/>
    <property type="molecule type" value="Genomic_DNA"/>
</dbReference>